<keyword evidence="1" id="KW-0472">Membrane</keyword>
<accession>A0A7U3Y517</accession>
<evidence type="ECO:0000256" key="1">
    <source>
        <dbReference type="SAM" id="Phobius"/>
    </source>
</evidence>
<dbReference type="RefSeq" id="WP_000611167.1">
    <property type="nucleotide sequence ID" value="NC_011586.2"/>
</dbReference>
<dbReference type="EMBL" id="CP001182">
    <property type="protein sequence ID" value="ACJ40331.1"/>
    <property type="molecule type" value="Genomic_DNA"/>
</dbReference>
<organism evidence="2 3">
    <name type="scientific">Acinetobacter baumannii (strain AB0057)</name>
    <dbReference type="NCBI Taxonomy" id="480119"/>
    <lineage>
        <taxon>Bacteria</taxon>
        <taxon>Pseudomonadati</taxon>
        <taxon>Pseudomonadota</taxon>
        <taxon>Gammaproteobacteria</taxon>
        <taxon>Moraxellales</taxon>
        <taxon>Moraxellaceae</taxon>
        <taxon>Acinetobacter</taxon>
        <taxon>Acinetobacter calcoaceticus/baumannii complex</taxon>
    </lineage>
</organism>
<keyword evidence="1" id="KW-0812">Transmembrane</keyword>
<proteinExistence type="predicted"/>
<dbReference type="Proteomes" id="UP000007094">
    <property type="component" value="Chromosome"/>
</dbReference>
<evidence type="ECO:0000313" key="3">
    <source>
        <dbReference type="Proteomes" id="UP000007094"/>
    </source>
</evidence>
<gene>
    <name evidence="2" type="ordered locus">AB57_1308</name>
</gene>
<keyword evidence="1" id="KW-1133">Transmembrane helix</keyword>
<protein>
    <submittedName>
        <fullName evidence="2">Uncharacterized protein</fullName>
    </submittedName>
</protein>
<dbReference type="KEGG" id="abn:AB57_1308"/>
<name>A0A7U3Y517_ACIB5</name>
<evidence type="ECO:0000313" key="2">
    <source>
        <dbReference type="EMBL" id="ACJ40331.1"/>
    </source>
</evidence>
<feature type="transmembrane region" description="Helical" evidence="1">
    <location>
        <begin position="314"/>
        <end position="333"/>
    </location>
</feature>
<dbReference type="AlphaFoldDB" id="A0A7U3Y517"/>
<sequence>MINTSKTFKANGYDHLVEESFGIFRLTSGNKNFKGWVIFELISTIKISSYRTEADIDISIHYTNGYKLDRNRSTFTFQGSFLKDSDDNLRASISKSSTTDGHGGIYVQPSQIRGHRVASLAMDHIVQFLKKFPEQTIVNSIKFEPDKDFIDIAKNFYSKFGIPLEGSFLISDLITNDNWKERLSEYSIQDIFHLNEYYTQELQFLNKQYEVLKNITHQQSKEMFKTYNIIFGTNKIPVPDFSFTFNEVDIENKIKEFKIDTKSVIPLLEKLSSLEFNINEKKYHNKNLLASIEADNRILFKRFDTLRFIRKYKLNAYFIVFLLVLIIVIYLKIRTTIG</sequence>
<reference evidence="2 3" key="1">
    <citation type="journal article" date="2008" name="J. Bacteriol.">
        <title>Comparative genome sequence analysis of multidrug-resistant Acinetobacter baumannii.</title>
        <authorList>
            <person name="Adams M.D."/>
            <person name="Goglin K."/>
            <person name="Molyneaux N."/>
            <person name="Hujer K.M."/>
            <person name="Lavender H."/>
            <person name="Jamison J.J."/>
            <person name="MacDonald I.J."/>
            <person name="Martin K.M."/>
            <person name="Russo T."/>
            <person name="Campagnari A.A."/>
            <person name="Hujer A.M."/>
            <person name="Bonomo R.A."/>
            <person name="Gill S.R."/>
        </authorList>
    </citation>
    <scope>NUCLEOTIDE SEQUENCE [LARGE SCALE GENOMIC DNA]</scope>
    <source>
        <strain evidence="2 3">AB0057</strain>
    </source>
</reference>